<dbReference type="InterPro" id="IPR043128">
    <property type="entry name" value="Rev_trsase/Diguanyl_cyclase"/>
</dbReference>
<protein>
    <submittedName>
        <fullName evidence="4">Phosphodiesterase</fullName>
    </submittedName>
</protein>
<dbReference type="InterPro" id="IPR001633">
    <property type="entry name" value="EAL_dom"/>
</dbReference>
<dbReference type="SUPFAM" id="SSF55073">
    <property type="entry name" value="Nucleotide cyclase"/>
    <property type="match status" value="1"/>
</dbReference>
<dbReference type="Proteomes" id="UP000284841">
    <property type="component" value="Unassembled WGS sequence"/>
</dbReference>
<proteinExistence type="predicted"/>
<feature type="transmembrane region" description="Helical" evidence="1">
    <location>
        <begin position="35"/>
        <end position="60"/>
    </location>
</feature>
<keyword evidence="5" id="KW-1185">Reference proteome</keyword>
<feature type="transmembrane region" description="Helical" evidence="1">
    <location>
        <begin position="101"/>
        <end position="121"/>
    </location>
</feature>
<dbReference type="SMART" id="SM00052">
    <property type="entry name" value="EAL"/>
    <property type="match status" value="1"/>
</dbReference>
<dbReference type="SMART" id="SM00267">
    <property type="entry name" value="GGDEF"/>
    <property type="match status" value="1"/>
</dbReference>
<dbReference type="PANTHER" id="PTHR33121:SF79">
    <property type="entry name" value="CYCLIC DI-GMP PHOSPHODIESTERASE PDED-RELATED"/>
    <property type="match status" value="1"/>
</dbReference>
<dbReference type="NCBIfam" id="TIGR00254">
    <property type="entry name" value="GGDEF"/>
    <property type="match status" value="1"/>
</dbReference>
<dbReference type="OrthoDB" id="9805474at2"/>
<evidence type="ECO:0000313" key="5">
    <source>
        <dbReference type="Proteomes" id="UP000284841"/>
    </source>
</evidence>
<keyword evidence="1" id="KW-1133">Transmembrane helix</keyword>
<reference evidence="4 5" key="1">
    <citation type="submission" date="2018-08" db="EMBL/GenBank/DDBJ databases">
        <title>A genome reference for cultivated species of the human gut microbiota.</title>
        <authorList>
            <person name="Zou Y."/>
            <person name="Xue W."/>
            <person name="Luo G."/>
        </authorList>
    </citation>
    <scope>NUCLEOTIDE SEQUENCE [LARGE SCALE GENOMIC DNA]</scope>
    <source>
        <strain evidence="4 5">AM07-24</strain>
    </source>
</reference>
<evidence type="ECO:0000259" key="3">
    <source>
        <dbReference type="PROSITE" id="PS50887"/>
    </source>
</evidence>
<gene>
    <name evidence="4" type="ORF">DW099_00775</name>
</gene>
<dbReference type="PROSITE" id="PS50883">
    <property type="entry name" value="EAL"/>
    <property type="match status" value="1"/>
</dbReference>
<dbReference type="GO" id="GO:0071111">
    <property type="term" value="F:cyclic-guanylate-specific phosphodiesterase activity"/>
    <property type="evidence" value="ECO:0007669"/>
    <property type="project" value="InterPro"/>
</dbReference>
<dbReference type="STRING" id="1776384.GCA_900086585_02430"/>
<evidence type="ECO:0000313" key="4">
    <source>
        <dbReference type="EMBL" id="RHJ89139.1"/>
    </source>
</evidence>
<dbReference type="Gene3D" id="3.20.20.450">
    <property type="entry name" value="EAL domain"/>
    <property type="match status" value="1"/>
</dbReference>
<dbReference type="RefSeq" id="WP_118333231.1">
    <property type="nucleotide sequence ID" value="NZ_AP025567.1"/>
</dbReference>
<dbReference type="InterPro" id="IPR029787">
    <property type="entry name" value="Nucleotide_cyclase"/>
</dbReference>
<feature type="transmembrane region" description="Helical" evidence="1">
    <location>
        <begin position="66"/>
        <end position="89"/>
    </location>
</feature>
<dbReference type="InterPro" id="IPR035919">
    <property type="entry name" value="EAL_sf"/>
</dbReference>
<dbReference type="Gene3D" id="3.30.70.270">
    <property type="match status" value="1"/>
</dbReference>
<organism evidence="4 5">
    <name type="scientific">Emergencia timonensis</name>
    <dbReference type="NCBI Taxonomy" id="1776384"/>
    <lineage>
        <taxon>Bacteria</taxon>
        <taxon>Bacillati</taxon>
        <taxon>Bacillota</taxon>
        <taxon>Clostridia</taxon>
        <taxon>Peptostreptococcales</taxon>
        <taxon>Anaerovoracaceae</taxon>
        <taxon>Emergencia</taxon>
    </lineage>
</organism>
<keyword evidence="1" id="KW-0812">Transmembrane</keyword>
<dbReference type="PROSITE" id="PS50887">
    <property type="entry name" value="GGDEF"/>
    <property type="match status" value="1"/>
</dbReference>
<feature type="transmembrane region" description="Helical" evidence="1">
    <location>
        <begin position="6"/>
        <end position="23"/>
    </location>
</feature>
<comment type="caution">
    <text evidence="4">The sequence shown here is derived from an EMBL/GenBank/DDBJ whole genome shotgun (WGS) entry which is preliminary data.</text>
</comment>
<dbReference type="InterPro" id="IPR000160">
    <property type="entry name" value="GGDEF_dom"/>
</dbReference>
<dbReference type="CDD" id="cd01948">
    <property type="entry name" value="EAL"/>
    <property type="match status" value="1"/>
</dbReference>
<evidence type="ECO:0000256" key="1">
    <source>
        <dbReference type="SAM" id="Phobius"/>
    </source>
</evidence>
<feature type="domain" description="EAL" evidence="2">
    <location>
        <begin position="387"/>
        <end position="641"/>
    </location>
</feature>
<feature type="domain" description="GGDEF" evidence="3">
    <location>
        <begin position="247"/>
        <end position="378"/>
    </location>
</feature>
<dbReference type="PANTHER" id="PTHR33121">
    <property type="entry name" value="CYCLIC DI-GMP PHOSPHODIESTERASE PDEF"/>
    <property type="match status" value="1"/>
</dbReference>
<name>A0A415E5Z6_9FIRM</name>
<feature type="transmembrane region" description="Helical" evidence="1">
    <location>
        <begin position="141"/>
        <end position="163"/>
    </location>
</feature>
<feature type="transmembrane region" description="Helical" evidence="1">
    <location>
        <begin position="172"/>
        <end position="190"/>
    </location>
</feature>
<dbReference type="SUPFAM" id="SSF141868">
    <property type="entry name" value="EAL domain-like"/>
    <property type="match status" value="1"/>
</dbReference>
<accession>A0A415E5Z6</accession>
<dbReference type="CDD" id="cd01949">
    <property type="entry name" value="GGDEF"/>
    <property type="match status" value="1"/>
</dbReference>
<dbReference type="AlphaFoldDB" id="A0A415E5Z6"/>
<dbReference type="InterPro" id="IPR050706">
    <property type="entry name" value="Cyclic-di-GMP_PDE-like"/>
</dbReference>
<dbReference type="Pfam" id="PF00563">
    <property type="entry name" value="EAL"/>
    <property type="match status" value="1"/>
</dbReference>
<keyword evidence="1" id="KW-0472">Membrane</keyword>
<dbReference type="Pfam" id="PF00990">
    <property type="entry name" value="GGDEF"/>
    <property type="match status" value="1"/>
</dbReference>
<dbReference type="EMBL" id="QRMS01000001">
    <property type="protein sequence ID" value="RHJ89139.1"/>
    <property type="molecule type" value="Genomic_DNA"/>
</dbReference>
<sequence>MEWNIAAESISLVMLGIIWVYARKGSRLPSLKNRIFQWCVMVTFSAIFTNILSTIMIYNYAQIPMWMTWTVTMVYFVLTPLMGLAYFLYTLSVIYADSGQIKKIAAVGVIPGAIYILMILSNPFSQWIFGLNMSDGYTRGPFISVTYLIFYAYCLASIVVTLVNHKRIDREIYRILAAFPVLAVAVIIVQQAYPNVILSGSAATCALLIIYLHLQNRQISMDYLTNVPNRQELLDMLGLMLKKVPKKKFVLAVASLRDFRQINNACGQQKGDELLKIICQFLKKIGRRENVYRFSGDEFALLFTHEDEAQIRQCMNDIQARMEQPWQVDEYHFMLNMVIGVVQYSGEGESLERLVNSIEYAVSQAKSGKYGQICYCDKEMLEKLERRRKVIQVLKEKLDDESFQMYYQPIYSVKSGRFFYAESLMRIPDSPIGPIYPSEFIPVAEETGLIVNITYIILDKVCKFINHLMSKGIYVGSIHVNFSALQFSQPNLSERVLEIIRSNGTPMSAIKIEFTESTLAESPQVVTDFTMKMKEHGIKMGLDDFGTGYSNIATVINIPFGTVKLDKSLVWVSMKNENSALAVKNLTRTFKELGMKVIAEGVETEAQRKLVVDFGVDQIQGFYYAKPMPEAEMEEFMLAQS</sequence>
<evidence type="ECO:0000259" key="2">
    <source>
        <dbReference type="PROSITE" id="PS50883"/>
    </source>
</evidence>